<evidence type="ECO:0000256" key="5">
    <source>
        <dbReference type="SAM" id="SignalP"/>
    </source>
</evidence>
<comment type="similarity">
    <text evidence="2 4">Belongs to the bacterial solute-binding protein 3 family.</text>
</comment>
<feature type="domain" description="Ionotropic glutamate receptor C-terminal" evidence="7">
    <location>
        <begin position="38"/>
        <end position="264"/>
    </location>
</feature>
<dbReference type="EMBL" id="BMHM01000003">
    <property type="protein sequence ID" value="GGC89624.1"/>
    <property type="molecule type" value="Genomic_DNA"/>
</dbReference>
<dbReference type="SMART" id="SM00079">
    <property type="entry name" value="PBPe"/>
    <property type="match status" value="1"/>
</dbReference>
<evidence type="ECO:0000259" key="6">
    <source>
        <dbReference type="SMART" id="SM00062"/>
    </source>
</evidence>
<dbReference type="PROSITE" id="PS01039">
    <property type="entry name" value="SBP_BACTERIAL_3"/>
    <property type="match status" value="1"/>
</dbReference>
<evidence type="ECO:0000256" key="2">
    <source>
        <dbReference type="ARBA" id="ARBA00010333"/>
    </source>
</evidence>
<keyword evidence="9" id="KW-1185">Reference proteome</keyword>
<proteinExistence type="inferred from homology"/>
<dbReference type="InterPro" id="IPR001638">
    <property type="entry name" value="Solute-binding_3/MltF_N"/>
</dbReference>
<dbReference type="SUPFAM" id="SSF53850">
    <property type="entry name" value="Periplasmic binding protein-like II"/>
    <property type="match status" value="1"/>
</dbReference>
<dbReference type="Gene3D" id="3.40.190.10">
    <property type="entry name" value="Periplasmic binding protein-like II"/>
    <property type="match status" value="2"/>
</dbReference>
<comment type="subcellular location">
    <subcellularLocation>
        <location evidence="1">Cell envelope</location>
    </subcellularLocation>
</comment>
<feature type="signal peptide" evidence="5">
    <location>
        <begin position="1"/>
        <end position="31"/>
    </location>
</feature>
<evidence type="ECO:0000313" key="9">
    <source>
        <dbReference type="Proteomes" id="UP000597301"/>
    </source>
</evidence>
<evidence type="ECO:0000259" key="7">
    <source>
        <dbReference type="SMART" id="SM00079"/>
    </source>
</evidence>
<evidence type="ECO:0000256" key="3">
    <source>
        <dbReference type="ARBA" id="ARBA00022729"/>
    </source>
</evidence>
<evidence type="ECO:0000256" key="4">
    <source>
        <dbReference type="RuleBase" id="RU003744"/>
    </source>
</evidence>
<accession>A0ABQ1P2R8</accession>
<dbReference type="Pfam" id="PF00497">
    <property type="entry name" value="SBP_bac_3"/>
    <property type="match status" value="1"/>
</dbReference>
<gene>
    <name evidence="8" type="primary">argT</name>
    <name evidence="8" type="ORF">GCM10011382_19860</name>
</gene>
<sequence>MNLFLLEYKMKKLLTVSLLGLAVAAASSAQARDYDNVRIGVDVPYEPMEYRTADGELTGFDIDLGNALCERIGVTCEWVEQEWDGIIPGLMSRNYDAIMSSMTINDERRQQVLFSDPYITMPSAWFAPSSLDISEANEETLAGKTIGVQRGTLQDNFVTDNFSSVAQISRYSTADDMVLDMEAQRLDIVFLDFPIGQSTLLDSEEAEYVVVGERISEPKEYFGDGFGIAFRQRDEALAEQFNEALAELQEDGTYDEIYARYFGEE</sequence>
<dbReference type="InterPro" id="IPR001320">
    <property type="entry name" value="Iontro_rcpt_C"/>
</dbReference>
<dbReference type="SMART" id="SM00062">
    <property type="entry name" value="PBPb"/>
    <property type="match status" value="1"/>
</dbReference>
<dbReference type="PANTHER" id="PTHR35936:SF19">
    <property type="entry name" value="AMINO-ACID-BINDING PROTEIN YXEM-RELATED"/>
    <property type="match status" value="1"/>
</dbReference>
<keyword evidence="3 5" id="KW-0732">Signal</keyword>
<evidence type="ECO:0000256" key="1">
    <source>
        <dbReference type="ARBA" id="ARBA00004196"/>
    </source>
</evidence>
<reference evidence="9" key="1">
    <citation type="journal article" date="2019" name="Int. J. Syst. Evol. Microbiol.">
        <title>The Global Catalogue of Microorganisms (GCM) 10K type strain sequencing project: providing services to taxonomists for standard genome sequencing and annotation.</title>
        <authorList>
            <consortium name="The Broad Institute Genomics Platform"/>
            <consortium name="The Broad Institute Genome Sequencing Center for Infectious Disease"/>
            <person name="Wu L."/>
            <person name="Ma J."/>
        </authorList>
    </citation>
    <scope>NUCLEOTIDE SEQUENCE [LARGE SCALE GENOMIC DNA]</scope>
    <source>
        <strain evidence="9">CGMCC 1.15122</strain>
    </source>
</reference>
<feature type="chain" id="PRO_5045275816" evidence="5">
    <location>
        <begin position="32"/>
        <end position="265"/>
    </location>
</feature>
<comment type="caution">
    <text evidence="8">The sequence shown here is derived from an EMBL/GenBank/DDBJ whole genome shotgun (WGS) entry which is preliminary data.</text>
</comment>
<protein>
    <submittedName>
        <fullName evidence="8">ABC transporter substrate-binding protein</fullName>
    </submittedName>
</protein>
<evidence type="ECO:0000313" key="8">
    <source>
        <dbReference type="EMBL" id="GGC89624.1"/>
    </source>
</evidence>
<dbReference type="Proteomes" id="UP000597301">
    <property type="component" value="Unassembled WGS sequence"/>
</dbReference>
<dbReference type="InterPro" id="IPR018313">
    <property type="entry name" value="SBP_3_CS"/>
</dbReference>
<feature type="domain" description="Solute-binding protein family 3/N-terminal" evidence="6">
    <location>
        <begin position="36"/>
        <end position="265"/>
    </location>
</feature>
<organism evidence="8 9">
    <name type="scientific">Vreelandella lutescens</name>
    <dbReference type="NCBI Taxonomy" id="1602943"/>
    <lineage>
        <taxon>Bacteria</taxon>
        <taxon>Pseudomonadati</taxon>
        <taxon>Pseudomonadota</taxon>
        <taxon>Gammaproteobacteria</taxon>
        <taxon>Oceanospirillales</taxon>
        <taxon>Halomonadaceae</taxon>
        <taxon>Vreelandella</taxon>
    </lineage>
</organism>
<name>A0ABQ1P2R8_9GAMM</name>
<dbReference type="PANTHER" id="PTHR35936">
    <property type="entry name" value="MEMBRANE-BOUND LYTIC MUREIN TRANSGLYCOSYLASE F"/>
    <property type="match status" value="1"/>
</dbReference>